<dbReference type="SUPFAM" id="SSF52540">
    <property type="entry name" value="P-loop containing nucleoside triphosphate hydrolases"/>
    <property type="match status" value="1"/>
</dbReference>
<dbReference type="PANTHER" id="PTHR10605:SF56">
    <property type="entry name" value="BIFUNCTIONAL HEPARAN SULFATE N-DEACETYLASE_N-SULFOTRANSFERASE"/>
    <property type="match status" value="1"/>
</dbReference>
<keyword evidence="5" id="KW-1185">Reference proteome</keyword>
<evidence type="ECO:0000256" key="2">
    <source>
        <dbReference type="ARBA" id="ARBA00023180"/>
    </source>
</evidence>
<protein>
    <submittedName>
        <fullName evidence="4">Sulfotransferase domain-containing protein</fullName>
    </submittedName>
</protein>
<feature type="domain" description="Sulfotransferase" evidence="3">
    <location>
        <begin position="5"/>
        <end position="207"/>
    </location>
</feature>
<dbReference type="PANTHER" id="PTHR10605">
    <property type="entry name" value="HEPARAN SULFATE SULFOTRANSFERASE"/>
    <property type="match status" value="1"/>
</dbReference>
<dbReference type="EMBL" id="FNEK01000049">
    <property type="protein sequence ID" value="SDK67621.1"/>
    <property type="molecule type" value="Genomic_DNA"/>
</dbReference>
<evidence type="ECO:0000256" key="1">
    <source>
        <dbReference type="ARBA" id="ARBA00022679"/>
    </source>
</evidence>
<dbReference type="Pfam" id="PF00685">
    <property type="entry name" value="Sulfotransfer_1"/>
    <property type="match status" value="1"/>
</dbReference>
<evidence type="ECO:0000259" key="3">
    <source>
        <dbReference type="Pfam" id="PF00685"/>
    </source>
</evidence>
<organism evidence="4 5">
    <name type="scientific">Aliiruegeria lutimaris</name>
    <dbReference type="NCBI Taxonomy" id="571298"/>
    <lineage>
        <taxon>Bacteria</taxon>
        <taxon>Pseudomonadati</taxon>
        <taxon>Pseudomonadota</taxon>
        <taxon>Alphaproteobacteria</taxon>
        <taxon>Rhodobacterales</taxon>
        <taxon>Roseobacteraceae</taxon>
        <taxon>Aliiruegeria</taxon>
    </lineage>
</organism>
<sequence>MEEIPDFVIIGAMKCGTSTLQAQLAIQPGIFMTTPKEPNYFSDDDVFARGKAWYAGLFAERQPGDLTGEASTHYTKLPTHPRTLDRMGARLNSPKLIYLMRDPLERAISHYIHEWSMGVMGEDPAEEFERHPELTDYSCYGMQLAPYVERYGREAILLLQMEDMKSDPQGTLDQVSRFLGREGFQWDPDLGTQNVSAERVRRLPFHDLIVDNEVATRLRRALVPKSVRRWIRSSRQMRDRPELPEDLKERLRVTFSEDQEKLRALFPSDRTISS</sequence>
<dbReference type="InterPro" id="IPR037359">
    <property type="entry name" value="NST/OST"/>
</dbReference>
<evidence type="ECO:0000313" key="4">
    <source>
        <dbReference type="EMBL" id="SDK67621.1"/>
    </source>
</evidence>
<keyword evidence="1 4" id="KW-0808">Transferase</keyword>
<dbReference type="AlphaFoldDB" id="A0A1G9DUR7"/>
<dbReference type="STRING" id="571298.SAMN04488026_104922"/>
<accession>A0A1G9DUR7</accession>
<dbReference type="InterPro" id="IPR000863">
    <property type="entry name" value="Sulfotransferase_dom"/>
</dbReference>
<reference evidence="4 5" key="1">
    <citation type="submission" date="2016-10" db="EMBL/GenBank/DDBJ databases">
        <authorList>
            <person name="de Groot N.N."/>
        </authorList>
    </citation>
    <scope>NUCLEOTIDE SEQUENCE [LARGE SCALE GENOMIC DNA]</scope>
    <source>
        <strain evidence="4 5">DSM 25294</strain>
    </source>
</reference>
<dbReference type="RefSeq" id="WP_244520789.1">
    <property type="nucleotide sequence ID" value="NZ_FNEK01000049.1"/>
</dbReference>
<gene>
    <name evidence="4" type="ORF">SAMN04488026_104922</name>
</gene>
<dbReference type="InterPro" id="IPR027417">
    <property type="entry name" value="P-loop_NTPase"/>
</dbReference>
<dbReference type="GO" id="GO:0008146">
    <property type="term" value="F:sulfotransferase activity"/>
    <property type="evidence" value="ECO:0007669"/>
    <property type="project" value="InterPro"/>
</dbReference>
<dbReference type="Gene3D" id="3.40.50.300">
    <property type="entry name" value="P-loop containing nucleotide triphosphate hydrolases"/>
    <property type="match status" value="1"/>
</dbReference>
<name>A0A1G9DUR7_9RHOB</name>
<proteinExistence type="predicted"/>
<dbReference type="Proteomes" id="UP000199382">
    <property type="component" value="Unassembled WGS sequence"/>
</dbReference>
<keyword evidence="2" id="KW-0325">Glycoprotein</keyword>
<evidence type="ECO:0000313" key="5">
    <source>
        <dbReference type="Proteomes" id="UP000199382"/>
    </source>
</evidence>